<feature type="domain" description="Enoyl reductase (ER)" evidence="1">
    <location>
        <begin position="10"/>
        <end position="309"/>
    </location>
</feature>
<gene>
    <name evidence="2" type="ORF">AWN90_07170</name>
</gene>
<dbReference type="PANTHER" id="PTHR43677">
    <property type="entry name" value="SHORT-CHAIN DEHYDROGENASE/REDUCTASE"/>
    <property type="match status" value="1"/>
</dbReference>
<keyword evidence="3" id="KW-1185">Reference proteome</keyword>
<reference evidence="2 3" key="1">
    <citation type="submission" date="2016-04" db="EMBL/GenBank/DDBJ databases">
        <authorList>
            <person name="Evans L.H."/>
            <person name="Alamgir A."/>
            <person name="Owens N."/>
            <person name="Weber N.D."/>
            <person name="Virtaneva K."/>
            <person name="Barbian K."/>
            <person name="Babar A."/>
            <person name="Rosenke K."/>
        </authorList>
    </citation>
    <scope>NUCLEOTIDE SEQUENCE [LARGE SCALE GENOMIC DNA]</scope>
    <source>
        <strain evidence="2 3">IFM 0406</strain>
    </source>
</reference>
<dbReference type="OrthoDB" id="3613651at2"/>
<dbReference type="Proteomes" id="UP000076512">
    <property type="component" value="Unassembled WGS sequence"/>
</dbReference>
<dbReference type="Gene3D" id="3.40.50.720">
    <property type="entry name" value="NAD(P)-binding Rossmann-like Domain"/>
    <property type="match status" value="1"/>
</dbReference>
<evidence type="ECO:0000313" key="2">
    <source>
        <dbReference type="EMBL" id="KZM69792.1"/>
    </source>
</evidence>
<dbReference type="GO" id="GO:0016491">
    <property type="term" value="F:oxidoreductase activity"/>
    <property type="evidence" value="ECO:0007669"/>
    <property type="project" value="InterPro"/>
</dbReference>
<dbReference type="InterPro" id="IPR011032">
    <property type="entry name" value="GroES-like_sf"/>
</dbReference>
<proteinExistence type="predicted"/>
<dbReference type="EMBL" id="LWGR01000017">
    <property type="protein sequence ID" value="KZM69792.1"/>
    <property type="molecule type" value="Genomic_DNA"/>
</dbReference>
<dbReference type="SUPFAM" id="SSF51735">
    <property type="entry name" value="NAD(P)-binding Rossmann-fold domains"/>
    <property type="match status" value="1"/>
</dbReference>
<organism evidence="2 3">
    <name type="scientific">Nocardia terpenica</name>
    <dbReference type="NCBI Taxonomy" id="455432"/>
    <lineage>
        <taxon>Bacteria</taxon>
        <taxon>Bacillati</taxon>
        <taxon>Actinomycetota</taxon>
        <taxon>Actinomycetes</taxon>
        <taxon>Mycobacteriales</taxon>
        <taxon>Nocardiaceae</taxon>
        <taxon>Nocardia</taxon>
    </lineage>
</organism>
<dbReference type="RefSeq" id="WP_067578766.1">
    <property type="nucleotide sequence ID" value="NZ_JABMCZ010000002.1"/>
</dbReference>
<comment type="caution">
    <text evidence="2">The sequence shown here is derived from an EMBL/GenBank/DDBJ whole genome shotgun (WGS) entry which is preliminary data.</text>
</comment>
<sequence>MHAMVVREFGGIPESAEMPVPEAGTGRIQIRLAAAGANPVDRKIIDGMLKDHLPHDFPMIPGVDGAGTVSAVGAGVRAFAVGDRVVGRFLTAPVGHGTFADYIAAPANGTIAHIPDELTTVQAAALPTAGLTALDLGDTAELAAGQTVLIVGAAGGVGSFLVQLAATAGTRVIATARPDDTDRMLRLGADEVIDYTAGPLGDAVARAHPDGVDVLFDLVSSPEALTDLLRLVRPGGRVHSVLGAVDEAGLRARGLSGGNIESTGGAPQLRRLLSQAAEGELVIPIAATRPLTDAAQVLGAPGARGKTVLLV</sequence>
<evidence type="ECO:0000313" key="3">
    <source>
        <dbReference type="Proteomes" id="UP000076512"/>
    </source>
</evidence>
<dbReference type="InterPro" id="IPR051397">
    <property type="entry name" value="Zn-ADH-like_protein"/>
</dbReference>
<dbReference type="SUPFAM" id="SSF50129">
    <property type="entry name" value="GroES-like"/>
    <property type="match status" value="1"/>
</dbReference>
<accession>A0A164IVR6</accession>
<dbReference type="STRING" id="455432.AWN90_07170"/>
<dbReference type="InterPro" id="IPR013149">
    <property type="entry name" value="ADH-like_C"/>
</dbReference>
<dbReference type="Pfam" id="PF08240">
    <property type="entry name" value="ADH_N"/>
    <property type="match status" value="1"/>
</dbReference>
<name>A0A164IVR6_9NOCA</name>
<dbReference type="InterPro" id="IPR020843">
    <property type="entry name" value="ER"/>
</dbReference>
<evidence type="ECO:0000259" key="1">
    <source>
        <dbReference type="SMART" id="SM00829"/>
    </source>
</evidence>
<dbReference type="Gene3D" id="3.90.180.10">
    <property type="entry name" value="Medium-chain alcohol dehydrogenases, catalytic domain"/>
    <property type="match status" value="1"/>
</dbReference>
<dbReference type="CDD" id="cd05289">
    <property type="entry name" value="MDR_like_2"/>
    <property type="match status" value="1"/>
</dbReference>
<dbReference type="AlphaFoldDB" id="A0A164IVR6"/>
<dbReference type="PANTHER" id="PTHR43677:SF4">
    <property type="entry name" value="QUINONE OXIDOREDUCTASE-LIKE PROTEIN 2"/>
    <property type="match status" value="1"/>
</dbReference>
<protein>
    <submittedName>
        <fullName evidence="2">Alcohol dehydrogenase</fullName>
    </submittedName>
</protein>
<dbReference type="InterPro" id="IPR036291">
    <property type="entry name" value="NAD(P)-bd_dom_sf"/>
</dbReference>
<dbReference type="SMART" id="SM00829">
    <property type="entry name" value="PKS_ER"/>
    <property type="match status" value="1"/>
</dbReference>
<dbReference type="Pfam" id="PF00107">
    <property type="entry name" value="ADH_zinc_N"/>
    <property type="match status" value="1"/>
</dbReference>
<dbReference type="InterPro" id="IPR013154">
    <property type="entry name" value="ADH-like_N"/>
</dbReference>